<feature type="transmembrane region" description="Helical" evidence="6">
    <location>
        <begin position="336"/>
        <end position="356"/>
    </location>
</feature>
<protein>
    <submittedName>
        <fullName evidence="7">Uracil permease</fullName>
    </submittedName>
</protein>
<sequence>MGNMEKITENKVYKKLKDVILLEQKPGLSLKQRMLTNEDLYPVPSSKRLWGYWNYVSFWLAESVNINTWMISATAIEAGLNWWEAWICVWVGYMICGLLIAATGRPGAVYHISFPVLSRCSFGIWGSFWPVLNRSAMACIWFGVHAWIGGECVVLMIRSIWPSFSHIHNTMEKSGTQTYQWVGFFIFWLVSNVAIWFPVHQIRHLFTMKAFIAPPAAVAFLIWALVKAKGAGPVIHEPTRLSTWEHGWTVVNGIVTVLDGFATLAVNSPDFARFATTPNANRWPQIITVPLSFGITSLIGILVSSASKSIYGNAYWDPTELLSAFLNHSNAHGVRAGVFFIAFGLCVAQLGTNVAANSVSAGNDVSALLPTVFNVRRGAYLASIIAICMCPWNLLSSSNNFTTYLSSYSVFMSAFAGIFIADYFIIRKGYIRTSHLYRADDSSCYYFYKGINFRGFVSYICGMLINIVGMAGSTGQKVPAAANTMFNLNYFLGFIVSGLTHILLCYVFPVTEIGEKFLSETPQETEEFLISLEDTTDTSSDYFIDGLPSKEEEKSDIHSLNSKEVGCLP</sequence>
<evidence type="ECO:0000256" key="3">
    <source>
        <dbReference type="ARBA" id="ARBA00022692"/>
    </source>
</evidence>
<dbReference type="Pfam" id="PF02133">
    <property type="entry name" value="Transp_cyt_pur"/>
    <property type="match status" value="1"/>
</dbReference>
<dbReference type="InterPro" id="IPR012681">
    <property type="entry name" value="NCS1"/>
</dbReference>
<dbReference type="InterPro" id="IPR001248">
    <property type="entry name" value="Pur-cyt_permease"/>
</dbReference>
<dbReference type="HOGENOM" id="CLU_021555_2_0_1"/>
<dbReference type="VEuPathDB" id="FungiDB:SOCG_04897"/>
<dbReference type="PANTHER" id="PTHR30618">
    <property type="entry name" value="NCS1 FAMILY PURINE/PYRIMIDINE TRANSPORTER"/>
    <property type="match status" value="1"/>
</dbReference>
<dbReference type="Proteomes" id="UP000016088">
    <property type="component" value="Unassembled WGS sequence"/>
</dbReference>
<dbReference type="AlphaFoldDB" id="S9RDQ5"/>
<dbReference type="GO" id="GO:0005886">
    <property type="term" value="C:plasma membrane"/>
    <property type="evidence" value="ECO:0007669"/>
    <property type="project" value="EnsemblFungi"/>
</dbReference>
<dbReference type="GO" id="GO:0005783">
    <property type="term" value="C:endoplasmic reticulum"/>
    <property type="evidence" value="ECO:0007669"/>
    <property type="project" value="EnsemblFungi"/>
</dbReference>
<feature type="transmembrane region" description="Helical" evidence="6">
    <location>
        <begin position="181"/>
        <end position="199"/>
    </location>
</feature>
<dbReference type="RefSeq" id="XP_013019498.1">
    <property type="nucleotide sequence ID" value="XM_013164044.1"/>
</dbReference>
<dbReference type="GO" id="GO:0000139">
    <property type="term" value="C:Golgi membrane"/>
    <property type="evidence" value="ECO:0007669"/>
    <property type="project" value="EnsemblFungi"/>
</dbReference>
<keyword evidence="4 6" id="KW-1133">Transmembrane helix</keyword>
<dbReference type="GO" id="GO:0015210">
    <property type="term" value="F:uracil transmembrane transporter activity"/>
    <property type="evidence" value="ECO:0007669"/>
    <property type="project" value="EnsemblFungi"/>
</dbReference>
<dbReference type="Gene3D" id="1.10.4160.10">
    <property type="entry name" value="Hydantoin permease"/>
    <property type="match status" value="1"/>
</dbReference>
<evidence type="ECO:0000313" key="8">
    <source>
        <dbReference type="Proteomes" id="UP000016088"/>
    </source>
</evidence>
<reference evidence="7 8" key="1">
    <citation type="journal article" date="2011" name="Science">
        <title>Comparative functional genomics of the fission yeasts.</title>
        <authorList>
            <person name="Rhind N."/>
            <person name="Chen Z."/>
            <person name="Yassour M."/>
            <person name="Thompson D.A."/>
            <person name="Haas B.J."/>
            <person name="Habib N."/>
            <person name="Wapinski I."/>
            <person name="Roy S."/>
            <person name="Lin M.F."/>
            <person name="Heiman D.I."/>
            <person name="Young S.K."/>
            <person name="Furuya K."/>
            <person name="Guo Y."/>
            <person name="Pidoux A."/>
            <person name="Chen H.M."/>
            <person name="Robbertse B."/>
            <person name="Goldberg J.M."/>
            <person name="Aoki K."/>
            <person name="Bayne E.H."/>
            <person name="Berlin A.M."/>
            <person name="Desjardins C.A."/>
            <person name="Dobbs E."/>
            <person name="Dukaj L."/>
            <person name="Fan L."/>
            <person name="FitzGerald M.G."/>
            <person name="French C."/>
            <person name="Gujja S."/>
            <person name="Hansen K."/>
            <person name="Keifenheim D."/>
            <person name="Levin J.Z."/>
            <person name="Mosher R.A."/>
            <person name="Mueller C.A."/>
            <person name="Pfiffner J."/>
            <person name="Priest M."/>
            <person name="Russ C."/>
            <person name="Smialowska A."/>
            <person name="Swoboda P."/>
            <person name="Sykes S.M."/>
            <person name="Vaughn M."/>
            <person name="Vengrova S."/>
            <person name="Yoder R."/>
            <person name="Zeng Q."/>
            <person name="Allshire R."/>
            <person name="Baulcombe D."/>
            <person name="Birren B.W."/>
            <person name="Brown W."/>
            <person name="Ekwall K."/>
            <person name="Kellis M."/>
            <person name="Leatherwood J."/>
            <person name="Levin H."/>
            <person name="Margalit H."/>
            <person name="Martienssen R."/>
            <person name="Nieduszynski C.A."/>
            <person name="Spatafora J.W."/>
            <person name="Friedman N."/>
            <person name="Dalgaard J.Z."/>
            <person name="Baumann P."/>
            <person name="Niki H."/>
            <person name="Regev A."/>
            <person name="Nusbaum C."/>
        </authorList>
    </citation>
    <scope>NUCLEOTIDE SEQUENCE [LARGE SCALE GENOMIC DNA]</scope>
    <source>
        <strain evidence="8">yFS286</strain>
    </source>
</reference>
<evidence type="ECO:0000256" key="2">
    <source>
        <dbReference type="ARBA" id="ARBA00008974"/>
    </source>
</evidence>
<evidence type="ECO:0000256" key="6">
    <source>
        <dbReference type="SAM" id="Phobius"/>
    </source>
</evidence>
<dbReference type="NCBIfam" id="TIGR00800">
    <property type="entry name" value="ncs1"/>
    <property type="match status" value="1"/>
</dbReference>
<feature type="transmembrane region" description="Helical" evidence="6">
    <location>
        <begin position="407"/>
        <end position="426"/>
    </location>
</feature>
<comment type="subcellular location">
    <subcellularLocation>
        <location evidence="1">Membrane</location>
        <topology evidence="1">Multi-pass membrane protein</topology>
    </subcellularLocation>
</comment>
<feature type="transmembrane region" description="Helical" evidence="6">
    <location>
        <begin position="488"/>
        <end position="508"/>
    </location>
</feature>
<evidence type="ECO:0000256" key="4">
    <source>
        <dbReference type="ARBA" id="ARBA00022989"/>
    </source>
</evidence>
<dbReference type="InterPro" id="IPR045225">
    <property type="entry name" value="Uracil/uridine/allantoin_perm"/>
</dbReference>
<comment type="similarity">
    <text evidence="2">Belongs to the purine-cytosine permease (2.A.39) family.</text>
</comment>
<dbReference type="EMBL" id="KE503207">
    <property type="protein sequence ID" value="EPX72204.1"/>
    <property type="molecule type" value="Genomic_DNA"/>
</dbReference>
<dbReference type="GO" id="GO:0000324">
    <property type="term" value="C:fungal-type vacuole"/>
    <property type="evidence" value="ECO:0007669"/>
    <property type="project" value="EnsemblFungi"/>
</dbReference>
<dbReference type="PANTHER" id="PTHR30618:SF2">
    <property type="entry name" value="ALLANTOIN PERMEASE-RELATED"/>
    <property type="match status" value="1"/>
</dbReference>
<organism evidence="7 8">
    <name type="scientific">Schizosaccharomyces octosporus (strain yFS286)</name>
    <name type="common">Fission yeast</name>
    <name type="synonym">Octosporomyces octosporus</name>
    <dbReference type="NCBI Taxonomy" id="483514"/>
    <lineage>
        <taxon>Eukaryota</taxon>
        <taxon>Fungi</taxon>
        <taxon>Dikarya</taxon>
        <taxon>Ascomycota</taxon>
        <taxon>Taphrinomycotina</taxon>
        <taxon>Schizosaccharomycetes</taxon>
        <taxon>Schizosaccharomycetales</taxon>
        <taxon>Schizosaccharomycetaceae</taxon>
        <taxon>Schizosaccharomyces</taxon>
    </lineage>
</organism>
<dbReference type="OrthoDB" id="2018619at2759"/>
<feature type="transmembrane region" description="Helical" evidence="6">
    <location>
        <begin position="446"/>
        <end position="468"/>
    </location>
</feature>
<gene>
    <name evidence="7" type="ORF">SOCG_04897</name>
</gene>
<keyword evidence="3 6" id="KW-0812">Transmembrane</keyword>
<feature type="transmembrane region" description="Helical" evidence="6">
    <location>
        <begin position="139"/>
        <end position="161"/>
    </location>
</feature>
<dbReference type="OMA" id="CGTDMSA"/>
<proteinExistence type="inferred from homology"/>
<evidence type="ECO:0000256" key="5">
    <source>
        <dbReference type="ARBA" id="ARBA00023136"/>
    </source>
</evidence>
<feature type="transmembrane region" description="Helical" evidence="6">
    <location>
        <begin position="206"/>
        <end position="226"/>
    </location>
</feature>
<dbReference type="GO" id="GO:0098721">
    <property type="term" value="P:uracil import across plasma membrane"/>
    <property type="evidence" value="ECO:0007669"/>
    <property type="project" value="EnsemblFungi"/>
</dbReference>
<evidence type="ECO:0000313" key="7">
    <source>
        <dbReference type="EMBL" id="EPX72204.1"/>
    </source>
</evidence>
<keyword evidence="8" id="KW-1185">Reference proteome</keyword>
<evidence type="ECO:0000256" key="1">
    <source>
        <dbReference type="ARBA" id="ARBA00004141"/>
    </source>
</evidence>
<dbReference type="GeneID" id="25033857"/>
<feature type="transmembrane region" description="Helical" evidence="6">
    <location>
        <begin position="83"/>
        <end position="102"/>
    </location>
</feature>
<dbReference type="FunFam" id="1.10.4160.10:FF:000001">
    <property type="entry name" value="Uracil permease, putative"/>
    <property type="match status" value="1"/>
</dbReference>
<feature type="transmembrane region" description="Helical" evidence="6">
    <location>
        <begin position="286"/>
        <end position="306"/>
    </location>
</feature>
<feature type="transmembrane region" description="Helical" evidence="6">
    <location>
        <begin position="108"/>
        <end position="132"/>
    </location>
</feature>
<dbReference type="eggNOG" id="KOG2466">
    <property type="taxonomic scope" value="Eukaryota"/>
</dbReference>
<accession>S9RDQ5</accession>
<dbReference type="CDD" id="cd11482">
    <property type="entry name" value="SLC-NCS1sbd_NRT1-like"/>
    <property type="match status" value="1"/>
</dbReference>
<feature type="transmembrane region" description="Helical" evidence="6">
    <location>
        <begin position="377"/>
        <end position="395"/>
    </location>
</feature>
<name>S9RDQ5_SCHOY</name>
<keyword evidence="5 6" id="KW-0472">Membrane</keyword>